<dbReference type="AlphaFoldDB" id="A0A8H8CQL4"/>
<accession>A0A8H8CQL4</accession>
<dbReference type="EMBL" id="JAFIQS010000001">
    <property type="protein sequence ID" value="KAG5174171.1"/>
    <property type="molecule type" value="Genomic_DNA"/>
</dbReference>
<gene>
    <name evidence="1" type="ORF">JR316_000829</name>
</gene>
<dbReference type="InterPro" id="IPR036291">
    <property type="entry name" value="NAD(P)-bd_dom_sf"/>
</dbReference>
<evidence type="ECO:0000313" key="1">
    <source>
        <dbReference type="EMBL" id="KAG5174171.1"/>
    </source>
</evidence>
<organism evidence="1">
    <name type="scientific">Psilocybe cubensis</name>
    <name type="common">Psychedelic mushroom</name>
    <name type="synonym">Stropharia cubensis</name>
    <dbReference type="NCBI Taxonomy" id="181762"/>
    <lineage>
        <taxon>Eukaryota</taxon>
        <taxon>Fungi</taxon>
        <taxon>Dikarya</taxon>
        <taxon>Basidiomycota</taxon>
        <taxon>Agaricomycotina</taxon>
        <taxon>Agaricomycetes</taxon>
        <taxon>Agaricomycetidae</taxon>
        <taxon>Agaricales</taxon>
        <taxon>Agaricineae</taxon>
        <taxon>Strophariaceae</taxon>
        <taxon>Psilocybe</taxon>
    </lineage>
</organism>
<comment type="caution">
    <text evidence="1">The sequence shown here is derived from an EMBL/GenBank/DDBJ whole genome shotgun (WGS) entry which is preliminary data.</text>
</comment>
<name>A0A8H8CQL4_PSICU</name>
<dbReference type="Gene3D" id="3.40.50.720">
    <property type="entry name" value="NAD(P)-binding Rossmann-like Domain"/>
    <property type="match status" value="1"/>
</dbReference>
<proteinExistence type="predicted"/>
<dbReference type="SUPFAM" id="SSF51735">
    <property type="entry name" value="NAD(P)-binding Rossmann-fold domains"/>
    <property type="match status" value="1"/>
</dbReference>
<protein>
    <submittedName>
        <fullName evidence="1">Uncharacterized protein</fullName>
    </submittedName>
</protein>
<reference evidence="1" key="1">
    <citation type="submission" date="2021-02" db="EMBL/GenBank/DDBJ databases">
        <title>Psilocybe cubensis genome.</title>
        <authorList>
            <person name="Mckernan K.J."/>
            <person name="Crawford S."/>
            <person name="Trippe A."/>
            <person name="Kane L.T."/>
            <person name="Mclaughlin S."/>
        </authorList>
    </citation>
    <scope>NUCLEOTIDE SEQUENCE [LARGE SCALE GENOMIC DNA]</scope>
    <source>
        <strain evidence="1">MGC-MH-2018</strain>
    </source>
</reference>
<dbReference type="OrthoDB" id="37659at2759"/>
<sequence>MTYILRVVDHDICPVFGSTSAVLQLFCPDFWNDILLKIWDFCPVSERPKGSIFKIFVRPKERPLGLLSGVLSKAALHSFTTSLRAQLHATNVHVMEIIPPLVESELHDAQGTTPMLSKFWMPLDQFTKETMEGLQRGDAHIAVGTSKSAFEKYEEGKAEAALGIQKTRESQGA</sequence>